<keyword evidence="6 7" id="KW-0592">Phosphate transport</keyword>
<evidence type="ECO:0000256" key="8">
    <source>
        <dbReference type="SAM" id="SignalP"/>
    </source>
</evidence>
<dbReference type="GO" id="GO:0043190">
    <property type="term" value="C:ATP-binding cassette (ABC) transporter complex"/>
    <property type="evidence" value="ECO:0007669"/>
    <property type="project" value="InterPro"/>
</dbReference>
<dbReference type="PANTHER" id="PTHR42996:SF1">
    <property type="entry name" value="PHOSPHATE-BINDING PROTEIN PSTS"/>
    <property type="match status" value="1"/>
</dbReference>
<evidence type="ECO:0000313" key="10">
    <source>
        <dbReference type="EMBL" id="XBG32389.1"/>
    </source>
</evidence>
<organism evidence="10">
    <name type="scientific">Pseudomonas sp. 13.2</name>
    <dbReference type="NCBI Taxonomy" id="3144665"/>
    <lineage>
        <taxon>Bacteria</taxon>
        <taxon>Pseudomonadati</taxon>
        <taxon>Pseudomonadota</taxon>
        <taxon>Gammaproteobacteria</taxon>
        <taxon>Pseudomonadales</taxon>
        <taxon>Pseudomonadaceae</taxon>
        <taxon>Pseudomonas</taxon>
    </lineage>
</organism>
<keyword evidence="8" id="KW-0732">Signal</keyword>
<feature type="domain" description="PBP" evidence="9">
    <location>
        <begin position="25"/>
        <end position="305"/>
    </location>
</feature>
<dbReference type="NCBIfam" id="TIGR00975">
    <property type="entry name" value="3a0107s03"/>
    <property type="match status" value="1"/>
</dbReference>
<sequence>MKRLMKSAALAVAVSLCATSAAFAAENVRLTGSGASFPAPIYLTWFKDFSKNTAGVTVDYQSKGSGAGVQDFLNKTVDFAASDSAMSEADIAKVGEGVQLLPMTAGEIVLAYNLPGNPKGLKLPRDVYSNIFLGKITQWNDPQIAAANPDLKLPATPITVVVRADSSGTTAVFTKHLSAINADFKQGLGEGNTVNWPATDKFIKSPKNDGVTATVRQTPGAIGYIEYGFAKLAKVDFAMLQNKAGQYVVPNAESGAEALAAVNMPENLVAWLPDPDGAKSYPITSYTWMIFRKDNGNPEKAKAMREMVEYSLTKGQTIADSMGYIPLPPSVVDQVRKASPTSSNTQALPVLA</sequence>
<comment type="similarity">
    <text evidence="2 7">Belongs to the PstS family.</text>
</comment>
<dbReference type="InterPro" id="IPR024370">
    <property type="entry name" value="PBP_domain"/>
</dbReference>
<dbReference type="Gene3D" id="3.40.190.10">
    <property type="entry name" value="Periplasmic binding protein-like II"/>
    <property type="match status" value="2"/>
</dbReference>
<protein>
    <recommendedName>
        <fullName evidence="4 7">Phosphate-binding protein PstS</fullName>
    </recommendedName>
</protein>
<dbReference type="EMBL" id="CP157179">
    <property type="protein sequence ID" value="XBG32389.1"/>
    <property type="molecule type" value="Genomic_DNA"/>
</dbReference>
<keyword evidence="5 7" id="KW-0813">Transport</keyword>
<reference evidence="10" key="2">
    <citation type="submission" date="2024-05" db="EMBL/GenBank/DDBJ databases">
        <authorList>
            <person name="Mellies J."/>
            <person name="Newton I."/>
        </authorList>
    </citation>
    <scope>NUCLEOTIDE SEQUENCE</scope>
    <source>
        <strain evidence="10">13.2</strain>
    </source>
</reference>
<accession>A0AAU7BIR2</accession>
<proteinExistence type="inferred from homology"/>
<evidence type="ECO:0000256" key="2">
    <source>
        <dbReference type="ARBA" id="ARBA00008725"/>
    </source>
</evidence>
<dbReference type="GO" id="GO:0042301">
    <property type="term" value="F:phosphate ion binding"/>
    <property type="evidence" value="ECO:0007669"/>
    <property type="project" value="InterPro"/>
</dbReference>
<dbReference type="InterPro" id="IPR005673">
    <property type="entry name" value="ABC_phos-bd_PstS"/>
</dbReference>
<dbReference type="SUPFAM" id="SSF53850">
    <property type="entry name" value="Periplasmic binding protein-like II"/>
    <property type="match status" value="1"/>
</dbReference>
<feature type="chain" id="PRO_5043582543" description="Phosphate-binding protein PstS" evidence="8">
    <location>
        <begin position="25"/>
        <end position="352"/>
    </location>
</feature>
<evidence type="ECO:0000256" key="6">
    <source>
        <dbReference type="ARBA" id="ARBA00022592"/>
    </source>
</evidence>
<comment type="subunit">
    <text evidence="3 7">The complex is composed of two ATP-binding proteins (PstB), two transmembrane proteins (PstC and PstA) and a solute-binding protein (PstS).</text>
</comment>
<dbReference type="PIRSF" id="PIRSF002756">
    <property type="entry name" value="PstS"/>
    <property type="match status" value="1"/>
</dbReference>
<evidence type="ECO:0000259" key="9">
    <source>
        <dbReference type="Pfam" id="PF12849"/>
    </source>
</evidence>
<evidence type="ECO:0000256" key="1">
    <source>
        <dbReference type="ARBA" id="ARBA00002841"/>
    </source>
</evidence>
<gene>
    <name evidence="10" type="primary">pstS</name>
    <name evidence="10" type="ORF">ABH853_03955</name>
</gene>
<dbReference type="InterPro" id="IPR050962">
    <property type="entry name" value="Phosphate-bind_PstS"/>
</dbReference>
<dbReference type="CDD" id="cd13565">
    <property type="entry name" value="PBP2_PstS"/>
    <property type="match status" value="1"/>
</dbReference>
<evidence type="ECO:0000256" key="7">
    <source>
        <dbReference type="PIRNR" id="PIRNR002756"/>
    </source>
</evidence>
<name>A0AAU7BIR2_9PSED</name>
<comment type="function">
    <text evidence="1 7">Part of the ABC transporter complex PstSACB involved in phosphate import.</text>
</comment>
<feature type="signal peptide" evidence="8">
    <location>
        <begin position="1"/>
        <end position="24"/>
    </location>
</feature>
<evidence type="ECO:0000256" key="4">
    <source>
        <dbReference type="ARBA" id="ARBA00021889"/>
    </source>
</evidence>
<reference evidence="10" key="1">
    <citation type="journal article" date="2019" name="Microbiol. Resour. Announc.">
        <title>Draft Genome Sequences of Five Environmental Bacterial Isolates That Degrade Polyethylene Terephthalate Plastic.</title>
        <authorList>
            <person name="Leon-Zayas R."/>
            <person name="Roberts C."/>
            <person name="Vague M."/>
            <person name="Mellies J.L."/>
        </authorList>
    </citation>
    <scope>NUCLEOTIDE SEQUENCE</scope>
    <source>
        <strain evidence="10">13.2</strain>
    </source>
</reference>
<dbReference type="GO" id="GO:0035435">
    <property type="term" value="P:phosphate ion transmembrane transport"/>
    <property type="evidence" value="ECO:0007669"/>
    <property type="project" value="InterPro"/>
</dbReference>
<dbReference type="AlphaFoldDB" id="A0AAU7BIR2"/>
<dbReference type="PANTHER" id="PTHR42996">
    <property type="entry name" value="PHOSPHATE-BINDING PROTEIN PSTS"/>
    <property type="match status" value="1"/>
</dbReference>
<dbReference type="Pfam" id="PF12849">
    <property type="entry name" value="PBP_like_2"/>
    <property type="match status" value="1"/>
</dbReference>
<evidence type="ECO:0000256" key="5">
    <source>
        <dbReference type="ARBA" id="ARBA00022448"/>
    </source>
</evidence>
<evidence type="ECO:0000256" key="3">
    <source>
        <dbReference type="ARBA" id="ARBA00011529"/>
    </source>
</evidence>